<dbReference type="AlphaFoldDB" id="X1KLC7"/>
<dbReference type="EMBL" id="BARV01007430">
    <property type="protein sequence ID" value="GAI07882.1"/>
    <property type="molecule type" value="Genomic_DNA"/>
</dbReference>
<gene>
    <name evidence="3" type="ORF">S06H3_15130</name>
</gene>
<dbReference type="PROSITE" id="PS50005">
    <property type="entry name" value="TPR"/>
    <property type="match status" value="1"/>
</dbReference>
<reference evidence="3" key="1">
    <citation type="journal article" date="2014" name="Front. Microbiol.">
        <title>High frequency of phylogenetically diverse reductive dehalogenase-homologous genes in deep subseafloor sedimentary metagenomes.</title>
        <authorList>
            <person name="Kawai M."/>
            <person name="Futagami T."/>
            <person name="Toyoda A."/>
            <person name="Takaki Y."/>
            <person name="Nishi S."/>
            <person name="Hori S."/>
            <person name="Arai W."/>
            <person name="Tsubouchi T."/>
            <person name="Morono Y."/>
            <person name="Uchiyama I."/>
            <person name="Ito T."/>
            <person name="Fujiyama A."/>
            <person name="Inagaki F."/>
            <person name="Takami H."/>
        </authorList>
    </citation>
    <scope>NUCLEOTIDE SEQUENCE</scope>
    <source>
        <strain evidence="3">Expedition CK06-06</strain>
    </source>
</reference>
<organism evidence="3">
    <name type="scientific">marine sediment metagenome</name>
    <dbReference type="NCBI Taxonomy" id="412755"/>
    <lineage>
        <taxon>unclassified sequences</taxon>
        <taxon>metagenomes</taxon>
        <taxon>ecological metagenomes</taxon>
    </lineage>
</organism>
<dbReference type="InterPro" id="IPR019734">
    <property type="entry name" value="TPR_rpt"/>
</dbReference>
<dbReference type="Gene3D" id="1.25.40.10">
    <property type="entry name" value="Tetratricopeptide repeat domain"/>
    <property type="match status" value="2"/>
</dbReference>
<dbReference type="PANTHER" id="PTHR44943:SF5">
    <property type="entry name" value="BLL7697 PROTEIN"/>
    <property type="match status" value="1"/>
</dbReference>
<accession>X1KLC7</accession>
<evidence type="ECO:0000256" key="1">
    <source>
        <dbReference type="ARBA" id="ARBA00022737"/>
    </source>
</evidence>
<evidence type="ECO:0000256" key="2">
    <source>
        <dbReference type="ARBA" id="ARBA00022803"/>
    </source>
</evidence>
<feature type="non-terminal residue" evidence="3">
    <location>
        <position position="1"/>
    </location>
</feature>
<evidence type="ECO:0000313" key="3">
    <source>
        <dbReference type="EMBL" id="GAI07882.1"/>
    </source>
</evidence>
<keyword evidence="1" id="KW-0677">Repeat</keyword>
<dbReference type="PANTHER" id="PTHR44943">
    <property type="entry name" value="CELLULOSE SYNTHASE OPERON PROTEIN C"/>
    <property type="match status" value="1"/>
</dbReference>
<keyword evidence="2" id="KW-0802">TPR repeat</keyword>
<name>X1KLC7_9ZZZZ</name>
<sequence length="400" mass="46229">KMNIIKKKFILVFFISLILSITVFSLNVCANDSEIIGFGYWSKGFYQEAFDRWADFISKNPDSPEAEVYWIMLEEVLDKVGRYDEFIALSQEILDKNSKNKILKAYAQGQIAQSCIRKGNIPQASQEIKKLGMVTDWLIIGSFDNTGKSGFKKVYPPEEEINLQKVYSGKDSLQIKWFKPQKISISGFINLDAFLYPNNWSVGYALTYIYSPRERVAILKIGADDAVKVWLNDEVVIEQDIYRRAVIDQEAVPVWLSEGWNKILVKVCEKEESWGFYFRITDIDGELIEGLKYNTEYKEIAKAVKVKLTEGELKEKEYLNDALTYYKEEVINNPQDLKLHLFLGLVFQKKGFLDKAIEEFEKGVSVDSKYALAHYLLGNGYRQKEKFDEGQEEIKEALKN</sequence>
<dbReference type="SUPFAM" id="SSF48452">
    <property type="entry name" value="TPR-like"/>
    <property type="match status" value="1"/>
</dbReference>
<dbReference type="InterPro" id="IPR051685">
    <property type="entry name" value="Ycf3/AcsC/BcsC/TPR_MFPF"/>
</dbReference>
<feature type="non-terminal residue" evidence="3">
    <location>
        <position position="400"/>
    </location>
</feature>
<comment type="caution">
    <text evidence="3">The sequence shown here is derived from an EMBL/GenBank/DDBJ whole genome shotgun (WGS) entry which is preliminary data.</text>
</comment>
<proteinExistence type="predicted"/>
<dbReference type="Gene3D" id="2.60.120.260">
    <property type="entry name" value="Galactose-binding domain-like"/>
    <property type="match status" value="1"/>
</dbReference>
<protein>
    <submittedName>
        <fullName evidence="3">Uncharacterized protein</fullName>
    </submittedName>
</protein>
<dbReference type="InterPro" id="IPR011990">
    <property type="entry name" value="TPR-like_helical_dom_sf"/>
</dbReference>